<keyword evidence="5" id="KW-0326">Glycosidase</keyword>
<evidence type="ECO:0000256" key="2">
    <source>
        <dbReference type="ARBA" id="ARBA00022729"/>
    </source>
</evidence>
<dbReference type="GO" id="GO:0006032">
    <property type="term" value="P:chitin catabolic process"/>
    <property type="evidence" value="ECO:0007669"/>
    <property type="project" value="TreeGrafter"/>
</dbReference>
<keyword evidence="9" id="KW-1185">Reference proteome</keyword>
<dbReference type="SUPFAM" id="SSF51445">
    <property type="entry name" value="(Trans)glycosidases"/>
    <property type="match status" value="1"/>
</dbReference>
<name>A0AAW1JQF3_SAPOF</name>
<proteinExistence type="inferred from homology"/>
<dbReference type="AlphaFoldDB" id="A0AAW1JQF3"/>
<evidence type="ECO:0000256" key="6">
    <source>
        <dbReference type="SAM" id="SignalP"/>
    </source>
</evidence>
<dbReference type="InterPro" id="IPR001223">
    <property type="entry name" value="Glyco_hydro18_cat"/>
</dbReference>
<evidence type="ECO:0000256" key="3">
    <source>
        <dbReference type="ARBA" id="ARBA00022801"/>
    </source>
</evidence>
<dbReference type="GO" id="GO:0005576">
    <property type="term" value="C:extracellular region"/>
    <property type="evidence" value="ECO:0007669"/>
    <property type="project" value="TreeGrafter"/>
</dbReference>
<dbReference type="PANTHER" id="PTHR11177:SF383">
    <property type="entry name" value="GLYCOSYL HYDROLASE FAMILY PROTEIN WITH CHITINASE INSERTION DOMAIN-CONTAINING PROTEIN"/>
    <property type="match status" value="1"/>
</dbReference>
<dbReference type="SUPFAM" id="SSF54556">
    <property type="entry name" value="Chitinase insertion domain"/>
    <property type="match status" value="1"/>
</dbReference>
<dbReference type="InterPro" id="IPR050314">
    <property type="entry name" value="Glycosyl_Hydrlase_18"/>
</dbReference>
<reference evidence="8" key="1">
    <citation type="submission" date="2024-03" db="EMBL/GenBank/DDBJ databases">
        <title>WGS assembly of Saponaria officinalis var. Norfolk2.</title>
        <authorList>
            <person name="Jenkins J."/>
            <person name="Shu S."/>
            <person name="Grimwood J."/>
            <person name="Barry K."/>
            <person name="Goodstein D."/>
            <person name="Schmutz J."/>
            <person name="Leebens-Mack J."/>
            <person name="Osbourn A."/>
        </authorList>
    </citation>
    <scope>NUCLEOTIDE SEQUENCE [LARGE SCALE GENOMIC DNA]</scope>
    <source>
        <strain evidence="8">JIC</strain>
    </source>
</reference>
<feature type="domain" description="GH18" evidence="7">
    <location>
        <begin position="28"/>
        <end position="370"/>
    </location>
</feature>
<keyword evidence="4" id="KW-0325">Glycoprotein</keyword>
<keyword evidence="2 6" id="KW-0732">Signal</keyword>
<dbReference type="PANTHER" id="PTHR11177">
    <property type="entry name" value="CHITINASE"/>
    <property type="match status" value="1"/>
</dbReference>
<dbReference type="InterPro" id="IPR029070">
    <property type="entry name" value="Chitinase_insertion_sf"/>
</dbReference>
<dbReference type="Pfam" id="PF00704">
    <property type="entry name" value="Glyco_hydro_18"/>
    <property type="match status" value="1"/>
</dbReference>
<dbReference type="PROSITE" id="PS51910">
    <property type="entry name" value="GH18_2"/>
    <property type="match status" value="1"/>
</dbReference>
<evidence type="ECO:0000256" key="1">
    <source>
        <dbReference type="ARBA" id="ARBA00008682"/>
    </source>
</evidence>
<dbReference type="GO" id="GO:0008061">
    <property type="term" value="F:chitin binding"/>
    <property type="evidence" value="ECO:0007669"/>
    <property type="project" value="InterPro"/>
</dbReference>
<evidence type="ECO:0000313" key="9">
    <source>
        <dbReference type="Proteomes" id="UP001443914"/>
    </source>
</evidence>
<dbReference type="EMBL" id="JBDFQZ010000007">
    <property type="protein sequence ID" value="KAK9705820.1"/>
    <property type="molecule type" value="Genomic_DNA"/>
</dbReference>
<evidence type="ECO:0000313" key="8">
    <source>
        <dbReference type="EMBL" id="KAK9705820.1"/>
    </source>
</evidence>
<comment type="similarity">
    <text evidence="1">Belongs to the glycosyl hydrolase 18 family. Chitinase class V subfamily.</text>
</comment>
<dbReference type="Gene3D" id="3.10.50.10">
    <property type="match status" value="1"/>
</dbReference>
<organism evidence="8 9">
    <name type="scientific">Saponaria officinalis</name>
    <name type="common">Common soapwort</name>
    <name type="synonym">Lychnis saponaria</name>
    <dbReference type="NCBI Taxonomy" id="3572"/>
    <lineage>
        <taxon>Eukaryota</taxon>
        <taxon>Viridiplantae</taxon>
        <taxon>Streptophyta</taxon>
        <taxon>Embryophyta</taxon>
        <taxon>Tracheophyta</taxon>
        <taxon>Spermatophyta</taxon>
        <taxon>Magnoliopsida</taxon>
        <taxon>eudicotyledons</taxon>
        <taxon>Gunneridae</taxon>
        <taxon>Pentapetalae</taxon>
        <taxon>Caryophyllales</taxon>
        <taxon>Caryophyllaceae</taxon>
        <taxon>Caryophylleae</taxon>
        <taxon>Saponaria</taxon>
    </lineage>
</organism>
<evidence type="ECO:0000256" key="4">
    <source>
        <dbReference type="ARBA" id="ARBA00023180"/>
    </source>
</evidence>
<accession>A0AAW1JQF3</accession>
<dbReference type="CDD" id="cd02879">
    <property type="entry name" value="GH18_plant_chitinase_class_V"/>
    <property type="match status" value="1"/>
</dbReference>
<dbReference type="Gene3D" id="3.20.20.80">
    <property type="entry name" value="Glycosidases"/>
    <property type="match status" value="1"/>
</dbReference>
<gene>
    <name evidence="8" type="ORF">RND81_07G084500</name>
</gene>
<dbReference type="FunFam" id="3.10.50.10:FF:000003">
    <property type="entry name" value="Class V chitinase CHIT5b"/>
    <property type="match status" value="1"/>
</dbReference>
<keyword evidence="3" id="KW-0378">Hydrolase</keyword>
<protein>
    <recommendedName>
        <fullName evidence="7">GH18 domain-containing protein</fullName>
    </recommendedName>
</protein>
<sequence>MKMGLKHYHLLGFFVGLLCLQTTFAQAAVKAGYWFPDSGIDASDIDSTLFTHLFCAFANLNTTTNQLSISAECSSFTQTVQQKNPSVKTLLSIGGGSANSSLFNSMASQPASRKTFIDSSINLARSNGFLGLDLDWEQQTTSGEMSNLGTLLTEWRAAVNAEATNTGRQPLLLSAALAVSPRVNPSATYPATVIAKTLDWVNVMAYDFYDQNRSPTLTRSHAALRDPTGGVSGSSGISAWINAGVPAKQLVLGFPYYGYAWKLVNPNNHGLLAPANGADTSVGVPDKGQPDYNQIEAFIIQKQATVVFNSSYGTNYCYSGNTWINYDDTQTVAAKVSYAKTNGLLGYFAWSLAQDHNWALSKQALQTWGA</sequence>
<evidence type="ECO:0000259" key="7">
    <source>
        <dbReference type="PROSITE" id="PS51910"/>
    </source>
</evidence>
<feature type="chain" id="PRO_5043844752" description="GH18 domain-containing protein" evidence="6">
    <location>
        <begin position="26"/>
        <end position="370"/>
    </location>
</feature>
<feature type="signal peptide" evidence="6">
    <location>
        <begin position="1"/>
        <end position="25"/>
    </location>
</feature>
<dbReference type="GO" id="GO:0004568">
    <property type="term" value="F:chitinase activity"/>
    <property type="evidence" value="ECO:0007669"/>
    <property type="project" value="TreeGrafter"/>
</dbReference>
<dbReference type="GO" id="GO:0005975">
    <property type="term" value="P:carbohydrate metabolic process"/>
    <property type="evidence" value="ECO:0007669"/>
    <property type="project" value="InterPro"/>
</dbReference>
<comment type="caution">
    <text evidence="8">The sequence shown here is derived from an EMBL/GenBank/DDBJ whole genome shotgun (WGS) entry which is preliminary data.</text>
</comment>
<evidence type="ECO:0000256" key="5">
    <source>
        <dbReference type="ARBA" id="ARBA00023295"/>
    </source>
</evidence>
<dbReference type="InterPro" id="IPR017853">
    <property type="entry name" value="GH"/>
</dbReference>
<dbReference type="SMART" id="SM00636">
    <property type="entry name" value="Glyco_18"/>
    <property type="match status" value="1"/>
</dbReference>
<dbReference type="InterPro" id="IPR011583">
    <property type="entry name" value="Chitinase_II/V-like_cat"/>
</dbReference>
<dbReference type="Proteomes" id="UP001443914">
    <property type="component" value="Unassembled WGS sequence"/>
</dbReference>